<sequence length="138" mass="15956">MDIKIAKNRVETKKLWLFEVDVDLGENHLHRGGDQSSRRGSRHATTRQPVKPKPMIFRVFNIFKHKVPTFWPFYQLLSLLESLGRNPSFHLQDLSLSSLLSPLLGAFYDILVKLKIKKTLLVARNDAYSLDPSNTLHF</sequence>
<dbReference type="EMBL" id="NBSK02000004">
    <property type="protein sequence ID" value="KAJ0211142.1"/>
    <property type="molecule type" value="Genomic_DNA"/>
</dbReference>
<dbReference type="AlphaFoldDB" id="A0A9R1XKP0"/>
<feature type="region of interest" description="Disordered" evidence="1">
    <location>
        <begin position="29"/>
        <end position="48"/>
    </location>
</feature>
<protein>
    <submittedName>
        <fullName evidence="2">Uncharacterized protein</fullName>
    </submittedName>
</protein>
<accession>A0A9R1XKP0</accession>
<keyword evidence="3" id="KW-1185">Reference proteome</keyword>
<evidence type="ECO:0000313" key="2">
    <source>
        <dbReference type="EMBL" id="KAJ0211142.1"/>
    </source>
</evidence>
<evidence type="ECO:0000256" key="1">
    <source>
        <dbReference type="SAM" id="MobiDB-lite"/>
    </source>
</evidence>
<organism evidence="2 3">
    <name type="scientific">Lactuca sativa</name>
    <name type="common">Garden lettuce</name>
    <dbReference type="NCBI Taxonomy" id="4236"/>
    <lineage>
        <taxon>Eukaryota</taxon>
        <taxon>Viridiplantae</taxon>
        <taxon>Streptophyta</taxon>
        <taxon>Embryophyta</taxon>
        <taxon>Tracheophyta</taxon>
        <taxon>Spermatophyta</taxon>
        <taxon>Magnoliopsida</taxon>
        <taxon>eudicotyledons</taxon>
        <taxon>Gunneridae</taxon>
        <taxon>Pentapetalae</taxon>
        <taxon>asterids</taxon>
        <taxon>campanulids</taxon>
        <taxon>Asterales</taxon>
        <taxon>Asteraceae</taxon>
        <taxon>Cichorioideae</taxon>
        <taxon>Cichorieae</taxon>
        <taxon>Lactucinae</taxon>
        <taxon>Lactuca</taxon>
    </lineage>
</organism>
<gene>
    <name evidence="2" type="ORF">LSAT_V11C400173760</name>
</gene>
<dbReference type="Proteomes" id="UP000235145">
    <property type="component" value="Unassembled WGS sequence"/>
</dbReference>
<comment type="caution">
    <text evidence="2">The sequence shown here is derived from an EMBL/GenBank/DDBJ whole genome shotgun (WGS) entry which is preliminary data.</text>
</comment>
<evidence type="ECO:0000313" key="3">
    <source>
        <dbReference type="Proteomes" id="UP000235145"/>
    </source>
</evidence>
<reference evidence="2 3" key="1">
    <citation type="journal article" date="2017" name="Nat. Commun.">
        <title>Genome assembly with in vitro proximity ligation data and whole-genome triplication in lettuce.</title>
        <authorList>
            <person name="Reyes-Chin-Wo S."/>
            <person name="Wang Z."/>
            <person name="Yang X."/>
            <person name="Kozik A."/>
            <person name="Arikit S."/>
            <person name="Song C."/>
            <person name="Xia L."/>
            <person name="Froenicke L."/>
            <person name="Lavelle D.O."/>
            <person name="Truco M.J."/>
            <person name="Xia R."/>
            <person name="Zhu S."/>
            <person name="Xu C."/>
            <person name="Xu H."/>
            <person name="Xu X."/>
            <person name="Cox K."/>
            <person name="Korf I."/>
            <person name="Meyers B.C."/>
            <person name="Michelmore R.W."/>
        </authorList>
    </citation>
    <scope>NUCLEOTIDE SEQUENCE [LARGE SCALE GENOMIC DNA]</scope>
    <source>
        <strain evidence="3">cv. Salinas</strain>
        <tissue evidence="2">Seedlings</tissue>
    </source>
</reference>
<proteinExistence type="predicted"/>
<name>A0A9R1XKP0_LACSA</name>